<dbReference type="PANTHER" id="PTHR43975">
    <property type="entry name" value="ZGC:101858"/>
    <property type="match status" value="1"/>
</dbReference>
<dbReference type="RefSeq" id="WP_337713946.1">
    <property type="nucleotide sequence ID" value="NZ_JBBEGL010000003.1"/>
</dbReference>
<dbReference type="PRINTS" id="PR00080">
    <property type="entry name" value="SDRFAMILY"/>
</dbReference>
<evidence type="ECO:0000313" key="4">
    <source>
        <dbReference type="Proteomes" id="UP001370100"/>
    </source>
</evidence>
<dbReference type="Proteomes" id="UP001370100">
    <property type="component" value="Unassembled WGS sequence"/>
</dbReference>
<dbReference type="InterPro" id="IPR020904">
    <property type="entry name" value="Sc_DH/Rdtase_CS"/>
</dbReference>
<dbReference type="GO" id="GO:0016491">
    <property type="term" value="F:oxidoreductase activity"/>
    <property type="evidence" value="ECO:0007669"/>
    <property type="project" value="UniProtKB-KW"/>
</dbReference>
<comment type="similarity">
    <text evidence="1">Belongs to the short-chain dehydrogenases/reductases (SDR) family.</text>
</comment>
<name>A0ABU8N6C2_9PSEU</name>
<dbReference type="SUPFAM" id="SSF51735">
    <property type="entry name" value="NAD(P)-binding Rossmann-fold domains"/>
    <property type="match status" value="1"/>
</dbReference>
<comment type="caution">
    <text evidence="3">The sequence shown here is derived from an EMBL/GenBank/DDBJ whole genome shotgun (WGS) entry which is preliminary data.</text>
</comment>
<dbReference type="PROSITE" id="PS00061">
    <property type="entry name" value="ADH_SHORT"/>
    <property type="match status" value="1"/>
</dbReference>
<dbReference type="CDD" id="cd05233">
    <property type="entry name" value="SDR_c"/>
    <property type="match status" value="1"/>
</dbReference>
<dbReference type="EC" id="1.-.-.-" evidence="3"/>
<dbReference type="EMBL" id="JBBEGL010000003">
    <property type="protein sequence ID" value="MEJ2887482.1"/>
    <property type="molecule type" value="Genomic_DNA"/>
</dbReference>
<keyword evidence="4" id="KW-1185">Reference proteome</keyword>
<dbReference type="SMART" id="SM00822">
    <property type="entry name" value="PKS_KR"/>
    <property type="match status" value="1"/>
</dbReference>
<organism evidence="3 4">
    <name type="scientific">Actinomycetospora aeridis</name>
    <dbReference type="NCBI Taxonomy" id="3129231"/>
    <lineage>
        <taxon>Bacteria</taxon>
        <taxon>Bacillati</taxon>
        <taxon>Actinomycetota</taxon>
        <taxon>Actinomycetes</taxon>
        <taxon>Pseudonocardiales</taxon>
        <taxon>Pseudonocardiaceae</taxon>
        <taxon>Actinomycetospora</taxon>
    </lineage>
</organism>
<evidence type="ECO:0000259" key="2">
    <source>
        <dbReference type="SMART" id="SM00822"/>
    </source>
</evidence>
<proteinExistence type="inferred from homology"/>
<gene>
    <name evidence="3" type="ORF">WCD41_13560</name>
</gene>
<dbReference type="Pfam" id="PF13561">
    <property type="entry name" value="adh_short_C2"/>
    <property type="match status" value="1"/>
</dbReference>
<evidence type="ECO:0000256" key="1">
    <source>
        <dbReference type="ARBA" id="ARBA00006484"/>
    </source>
</evidence>
<keyword evidence="3" id="KW-0560">Oxidoreductase</keyword>
<dbReference type="InterPro" id="IPR057326">
    <property type="entry name" value="KR_dom"/>
</dbReference>
<dbReference type="Gene3D" id="3.40.50.720">
    <property type="entry name" value="NAD(P)-binding Rossmann-like Domain"/>
    <property type="match status" value="1"/>
</dbReference>
<feature type="domain" description="Ketoreductase" evidence="2">
    <location>
        <begin position="8"/>
        <end position="188"/>
    </location>
</feature>
<dbReference type="InterPro" id="IPR002347">
    <property type="entry name" value="SDR_fam"/>
</dbReference>
<protein>
    <submittedName>
        <fullName evidence="3">SDR family oxidoreductase</fullName>
        <ecNumber evidence="3">1.-.-.-</ecNumber>
    </submittedName>
</protein>
<reference evidence="3 4" key="1">
    <citation type="submission" date="2024-03" db="EMBL/GenBank/DDBJ databases">
        <title>Actinomycetospora sp. OC33-EN06, a novel actinomycete isolated from wild orchid (Aerides multiflora).</title>
        <authorList>
            <person name="Suriyachadkun C."/>
        </authorList>
    </citation>
    <scope>NUCLEOTIDE SEQUENCE [LARGE SCALE GENOMIC DNA]</scope>
    <source>
        <strain evidence="3 4">OC33-EN06</strain>
    </source>
</reference>
<dbReference type="PRINTS" id="PR00081">
    <property type="entry name" value="GDHRDH"/>
</dbReference>
<evidence type="ECO:0000313" key="3">
    <source>
        <dbReference type="EMBL" id="MEJ2887482.1"/>
    </source>
</evidence>
<dbReference type="PANTHER" id="PTHR43975:SF2">
    <property type="entry name" value="EG:BACR7A4.14 PROTEIN-RELATED"/>
    <property type="match status" value="1"/>
</dbReference>
<dbReference type="InterPro" id="IPR036291">
    <property type="entry name" value="NAD(P)-bd_dom_sf"/>
</dbReference>
<sequence>MARPIAGTSVLVTGGGSGIGETVVTRLAAAGARVTLTGRRAGKIAAVAERSGARPVAGDVTVDADRRAMVDAAVEHGGGRLDAVVHAAGNMYRGPLAELTEQGLHDVFASNTIGPILLTGLALPHLVASRGAVVFFGSVHTQRAFPGASPYAATKGALETLTGVLAAELGPQGVRVGCVRPGGVLTEINQRAGVFDDATAAERMEALGPAHALGRPGTTDEVAEAVEYLLGAEWVTGTVLTVDGGLGLGVTNA</sequence>
<accession>A0ABU8N6C2</accession>